<gene>
    <name evidence="1" type="ORF">B1B09_04115</name>
</gene>
<dbReference type="PANTHER" id="PTHR38095:SF2">
    <property type="entry name" value="ANAEROBIC DIMETHYL SULFOXIDE REDUCTASE CHAIN C"/>
    <property type="match status" value="1"/>
</dbReference>
<evidence type="ECO:0000313" key="2">
    <source>
        <dbReference type="Proteomes" id="UP000226191"/>
    </source>
</evidence>
<dbReference type="GO" id="GO:0009390">
    <property type="term" value="C:dimethyl sulfoxide reductase complex"/>
    <property type="evidence" value="ECO:0007669"/>
    <property type="project" value="TreeGrafter"/>
</dbReference>
<dbReference type="InterPro" id="IPR007059">
    <property type="entry name" value="DmsC"/>
</dbReference>
<dbReference type="GO" id="GO:0005886">
    <property type="term" value="C:plasma membrane"/>
    <property type="evidence" value="ECO:0007669"/>
    <property type="project" value="TreeGrafter"/>
</dbReference>
<dbReference type="RefSeq" id="WP_002516647.1">
    <property type="nucleotide sequence ID" value="NZ_CAJTHR010000002.1"/>
</dbReference>
<dbReference type="Pfam" id="PF04976">
    <property type="entry name" value="DmsC"/>
    <property type="match status" value="1"/>
</dbReference>
<protein>
    <submittedName>
        <fullName evidence="1">Dimethyl sulfoxide reductase</fullName>
    </submittedName>
</protein>
<dbReference type="Proteomes" id="UP000226191">
    <property type="component" value="Unassembled WGS sequence"/>
</dbReference>
<accession>A0A8B2VEM4</accession>
<dbReference type="EMBL" id="MVCE01000002">
    <property type="protein sequence ID" value="PGF34823.1"/>
    <property type="molecule type" value="Genomic_DNA"/>
</dbReference>
<sequence>MNTHDVPMILFTVVTQMCVGAFLVLGTAHVGAAIRGRENSVVERTSRPVLYAIGPAMVFGLFVSMFHMGYPAHTLNVLRHPQTSWLSREIMFGSGFALLGFVFAMLSWFKRPAFAIQRVLAVVTAIVGIGLLVCESMIYYSLVTVPAWHSWWVPFSFTATTIILGTLSVACALMITAMVRHRHETAVPSAREKHPKTTGWWSRHVTEEIRAINAPTDDQEWDLSLTVTKWCSIGAAVVSVALMVGYPLYTSQLASGGPVAHQASNTFSGGIYATRLILLGAIALMLGSFVYRGALHTPREHPHSLGWLLITTLIITFAGEIVGRALHYWSLVRIGI</sequence>
<proteinExistence type="predicted"/>
<dbReference type="GO" id="GO:0019645">
    <property type="term" value="P:anaerobic electron transport chain"/>
    <property type="evidence" value="ECO:0007669"/>
    <property type="project" value="InterPro"/>
</dbReference>
<comment type="caution">
    <text evidence="1">The sequence shown here is derived from an EMBL/GenBank/DDBJ whole genome shotgun (WGS) entry which is preliminary data.</text>
</comment>
<organism evidence="1 2">
    <name type="scientific">Cutibacterium acnes</name>
    <name type="common">Propionibacterium acnes</name>
    <dbReference type="NCBI Taxonomy" id="1747"/>
    <lineage>
        <taxon>Bacteria</taxon>
        <taxon>Bacillati</taxon>
        <taxon>Actinomycetota</taxon>
        <taxon>Actinomycetes</taxon>
        <taxon>Propionibacteriales</taxon>
        <taxon>Propionibacteriaceae</taxon>
        <taxon>Cutibacterium</taxon>
    </lineage>
</organism>
<dbReference type="AlphaFoldDB" id="A0A8B2VEM4"/>
<name>A0A8B2VEM4_CUTAC</name>
<evidence type="ECO:0000313" key="1">
    <source>
        <dbReference type="EMBL" id="PGF34823.1"/>
    </source>
</evidence>
<dbReference type="GeneID" id="92856495"/>
<reference evidence="1 2" key="1">
    <citation type="submission" date="2017-02" db="EMBL/GenBank/DDBJ databases">
        <title>Prevalence of linear plasmids in Cutibacterium acnes isolates obtained from cancerous prostatic tissue.</title>
        <authorList>
            <person name="Davidsson S."/>
            <person name="Bruggemann H."/>
        </authorList>
    </citation>
    <scope>NUCLEOTIDE SEQUENCE [LARGE SCALE GENOMIC DNA]</scope>
    <source>
        <strain evidence="1 2">11-78</strain>
    </source>
</reference>
<dbReference type="PANTHER" id="PTHR38095">
    <property type="entry name" value="ANAEROBIC DIMETHYL SULFOXIDE REDUCTASE CHAIN YNFH"/>
    <property type="match status" value="1"/>
</dbReference>
<dbReference type="GO" id="GO:0009389">
    <property type="term" value="F:dimethyl sulfoxide reductase activity"/>
    <property type="evidence" value="ECO:0007669"/>
    <property type="project" value="TreeGrafter"/>
</dbReference>